<dbReference type="AlphaFoldDB" id="A0A0B7H478"/>
<dbReference type="SUPFAM" id="SSF52058">
    <property type="entry name" value="L domain-like"/>
    <property type="match status" value="1"/>
</dbReference>
<name>A0A0B7H478_9FLAO</name>
<reference evidence="2" key="1">
    <citation type="submission" date="2015-01" db="EMBL/GenBank/DDBJ databases">
        <authorList>
            <person name="MANFREDI Pablo"/>
        </authorList>
    </citation>
    <scope>NUCLEOTIDE SEQUENCE [LARGE SCALE GENOMIC DNA]</scope>
    <source>
        <strain evidence="2">Ccyn2B</strain>
    </source>
</reference>
<sequence>MKNLLSLVAVLSIVMVATSCKKDSEKELYPSSDYQLSADGKVLEKWLNAETTSVDMQKDIKLRKVTTIGVEAFAHHSNINSVIISDKVTTISNRAFVFSGIREVFIPNSVINLAEKAFSNSNLASVTIPGSIKNIGKEAFGYSSLRNLVIGEGVTNIAESAFNNCRKLESVSLPNSLISIGDSAFFVCPNLPTISIPKNVTYLGSSVFFGCRSLNVINLEPINPPTMGSDHLFQDFTKRINVPASSVDIYKTHPKWSKYADRIMAQP</sequence>
<dbReference type="PANTHER" id="PTHR45661:SF3">
    <property type="entry name" value="IG-LIKE DOMAIN-CONTAINING PROTEIN"/>
    <property type="match status" value="1"/>
</dbReference>
<proteinExistence type="predicted"/>
<dbReference type="InterPro" id="IPR026906">
    <property type="entry name" value="LRR_5"/>
</dbReference>
<dbReference type="RefSeq" id="WP_041990816.1">
    <property type="nucleotide sequence ID" value="NZ_CDOD01000008.1"/>
</dbReference>
<gene>
    <name evidence="1" type="ORF">CCYN2B_160027</name>
</gene>
<dbReference type="PROSITE" id="PS51257">
    <property type="entry name" value="PROKAR_LIPOPROTEIN"/>
    <property type="match status" value="1"/>
</dbReference>
<dbReference type="Proteomes" id="UP000038055">
    <property type="component" value="Unassembled WGS sequence"/>
</dbReference>
<dbReference type="Gene3D" id="3.80.10.10">
    <property type="entry name" value="Ribonuclease Inhibitor"/>
    <property type="match status" value="1"/>
</dbReference>
<dbReference type="EMBL" id="CDOD01000008">
    <property type="protein sequence ID" value="CEN33339.1"/>
    <property type="molecule type" value="Genomic_DNA"/>
</dbReference>
<dbReference type="InterPro" id="IPR032675">
    <property type="entry name" value="LRR_dom_sf"/>
</dbReference>
<organism evidence="1 2">
    <name type="scientific">Capnocytophaga cynodegmi</name>
    <dbReference type="NCBI Taxonomy" id="28189"/>
    <lineage>
        <taxon>Bacteria</taxon>
        <taxon>Pseudomonadati</taxon>
        <taxon>Bacteroidota</taxon>
        <taxon>Flavobacteriia</taxon>
        <taxon>Flavobacteriales</taxon>
        <taxon>Flavobacteriaceae</taxon>
        <taxon>Capnocytophaga</taxon>
    </lineage>
</organism>
<dbReference type="Pfam" id="PF13306">
    <property type="entry name" value="LRR_5"/>
    <property type="match status" value="1"/>
</dbReference>
<protein>
    <submittedName>
        <fullName evidence="1">Putative TvBspA-like-625</fullName>
    </submittedName>
</protein>
<evidence type="ECO:0000313" key="1">
    <source>
        <dbReference type="EMBL" id="CEN33339.1"/>
    </source>
</evidence>
<accession>A0A0B7H478</accession>
<dbReference type="STRING" id="28189.CCYN74_30071"/>
<dbReference type="InterPro" id="IPR053139">
    <property type="entry name" value="Surface_bspA-like"/>
</dbReference>
<keyword evidence="2" id="KW-1185">Reference proteome</keyword>
<evidence type="ECO:0000313" key="2">
    <source>
        <dbReference type="Proteomes" id="UP000038055"/>
    </source>
</evidence>
<dbReference type="eggNOG" id="COG5492">
    <property type="taxonomic scope" value="Bacteria"/>
</dbReference>
<dbReference type="PANTHER" id="PTHR45661">
    <property type="entry name" value="SURFACE ANTIGEN"/>
    <property type="match status" value="1"/>
</dbReference>